<dbReference type="Gene3D" id="1.50.10.10">
    <property type="match status" value="1"/>
</dbReference>
<dbReference type="InterPro" id="IPR004888">
    <property type="entry name" value="Glycoside_hydrolase_63"/>
</dbReference>
<dbReference type="PANTHER" id="PTHR10412">
    <property type="entry name" value="MANNOSYL-OLIGOSACCHARIDE GLUCOSIDASE"/>
    <property type="match status" value="1"/>
</dbReference>
<keyword evidence="6" id="KW-1185">Reference proteome</keyword>
<dbReference type="InterPro" id="IPR054491">
    <property type="entry name" value="MGH1-like_GH"/>
</dbReference>
<dbReference type="InterPro" id="IPR008928">
    <property type="entry name" value="6-hairpin_glycosidase_sf"/>
</dbReference>
<dbReference type="RefSeq" id="WP_378083537.1">
    <property type="nucleotide sequence ID" value="NZ_JBHSMH010000101.1"/>
</dbReference>
<proteinExistence type="inferred from homology"/>
<gene>
    <name evidence="5" type="ORF">ACFPPD_23025</name>
</gene>
<comment type="caution">
    <text evidence="5">The sequence shown here is derived from an EMBL/GenBank/DDBJ whole genome shotgun (WGS) entry which is preliminary data.</text>
</comment>
<keyword evidence="3 5" id="KW-0326">Glycosidase</keyword>
<keyword evidence="2" id="KW-0378">Hydrolase</keyword>
<feature type="domain" description="Mannosylglycerate hydrolase MGH1-like glycoside hydrolase" evidence="4">
    <location>
        <begin position="43"/>
        <end position="398"/>
    </location>
</feature>
<dbReference type="GO" id="GO:0016798">
    <property type="term" value="F:hydrolase activity, acting on glycosyl bonds"/>
    <property type="evidence" value="ECO:0007669"/>
    <property type="project" value="UniProtKB-KW"/>
</dbReference>
<evidence type="ECO:0000256" key="3">
    <source>
        <dbReference type="ARBA" id="ARBA00023295"/>
    </source>
</evidence>
<evidence type="ECO:0000313" key="5">
    <source>
        <dbReference type="EMBL" id="MFC5471553.1"/>
    </source>
</evidence>
<name>A0ABW0M087_9BACL</name>
<reference evidence="6" key="1">
    <citation type="journal article" date="2019" name="Int. J. Syst. Evol. Microbiol.">
        <title>The Global Catalogue of Microorganisms (GCM) 10K type strain sequencing project: providing services to taxonomists for standard genome sequencing and annotation.</title>
        <authorList>
            <consortium name="The Broad Institute Genomics Platform"/>
            <consortium name="The Broad Institute Genome Sequencing Center for Infectious Disease"/>
            <person name="Wu L."/>
            <person name="Ma J."/>
        </authorList>
    </citation>
    <scope>NUCLEOTIDE SEQUENCE [LARGE SCALE GENOMIC DNA]</scope>
    <source>
        <strain evidence="6">CCUG 57113</strain>
    </source>
</reference>
<evidence type="ECO:0000256" key="2">
    <source>
        <dbReference type="ARBA" id="ARBA00022801"/>
    </source>
</evidence>
<sequence>MTIEIYEKKLRTFIVSQVDTILKEPVHDLKHPFVDPGSIYDGNLWDWDSFWAVYALFHLAETEPDRARRDKYVRHAIGNVRNFLDHQMEDGYIPMMIAKLDFMPDLSEPYLIAKRKEGFVTNMHKPFLCQQIALIGGYTGDYGWIEDDYDKLELYFDCYDTNYKNENCGLYVWADDIMIGMDNDPATFGRPRFSTANVYLNAFMVSELKAMAVIAEALGRADRAAVYRAKAIELTKALDAECWDPRDKFFYSADVDVRTRHYDWFHQGLGVFWKTLPIKIRAWTGFIPLWSGVAQRWQAAYLAGDHAADANTFNSPSGIATLAQDEKMFDCRATNNPSNWLGPVWIVSNYVVFRGLMRYGFADQARELCEKTVLLLGRDLERTSTLHEYYVPQTGEPVMNGGFLNWNLLVLNMIDELRGTPPMCRFWLPASDLPFV</sequence>
<dbReference type="SUPFAM" id="SSF48208">
    <property type="entry name" value="Six-hairpin glycosidases"/>
    <property type="match status" value="1"/>
</dbReference>
<dbReference type="Pfam" id="PF22422">
    <property type="entry name" value="MGH1-like_GH"/>
    <property type="match status" value="1"/>
</dbReference>
<dbReference type="InterPro" id="IPR012341">
    <property type="entry name" value="6hp_glycosidase-like_sf"/>
</dbReference>
<evidence type="ECO:0000256" key="1">
    <source>
        <dbReference type="ARBA" id="ARBA00010833"/>
    </source>
</evidence>
<dbReference type="Proteomes" id="UP001596105">
    <property type="component" value="Unassembled WGS sequence"/>
</dbReference>
<evidence type="ECO:0000313" key="6">
    <source>
        <dbReference type="Proteomes" id="UP001596105"/>
    </source>
</evidence>
<comment type="similarity">
    <text evidence="1">Belongs to the glycosyl hydrolase 63 family.</text>
</comment>
<dbReference type="EMBL" id="JBHSMH010000101">
    <property type="protein sequence ID" value="MFC5471553.1"/>
    <property type="molecule type" value="Genomic_DNA"/>
</dbReference>
<accession>A0ABW0M087</accession>
<organism evidence="5 6">
    <name type="scientific">Cohnella suwonensis</name>
    <dbReference type="NCBI Taxonomy" id="696072"/>
    <lineage>
        <taxon>Bacteria</taxon>
        <taxon>Bacillati</taxon>
        <taxon>Bacillota</taxon>
        <taxon>Bacilli</taxon>
        <taxon>Bacillales</taxon>
        <taxon>Paenibacillaceae</taxon>
        <taxon>Cohnella</taxon>
    </lineage>
</organism>
<evidence type="ECO:0000259" key="4">
    <source>
        <dbReference type="Pfam" id="PF22422"/>
    </source>
</evidence>
<protein>
    <submittedName>
        <fullName evidence="5">Trehalase family glycosidase</fullName>
    </submittedName>
</protein>
<dbReference type="PANTHER" id="PTHR10412:SF11">
    <property type="entry name" value="MANNOSYL-OLIGOSACCHARIDE GLUCOSIDASE"/>
    <property type="match status" value="1"/>
</dbReference>